<dbReference type="InterPro" id="IPR015366">
    <property type="entry name" value="S53_propep"/>
</dbReference>
<reference evidence="10 11" key="1">
    <citation type="journal article" date="2018" name="Front. Microbiol.">
        <title>Hydrolytic Capabilities as a Key to Environmental Success: Chitinolytic and Cellulolytic Acidobacteria From Acidic Sub-arctic Soils and Boreal Peatlands.</title>
        <authorList>
            <person name="Belova S.E."/>
            <person name="Ravin N.V."/>
            <person name="Pankratov T.A."/>
            <person name="Rakitin A.L."/>
            <person name="Ivanova A.A."/>
            <person name="Beletsky A.V."/>
            <person name="Mardanov A.V."/>
            <person name="Sinninghe Damste J.S."/>
            <person name="Dedysh S.N."/>
        </authorList>
    </citation>
    <scope>NUCLEOTIDE SEQUENCE [LARGE SCALE GENOMIC DNA]</scope>
    <source>
        <strain evidence="10 11">SBC82</strain>
    </source>
</reference>
<dbReference type="CDD" id="cd11377">
    <property type="entry name" value="Pro-peptidase_S53"/>
    <property type="match status" value="1"/>
</dbReference>
<dbReference type="CDD" id="cd04056">
    <property type="entry name" value="Peptidases_S53"/>
    <property type="match status" value="1"/>
</dbReference>
<keyword evidence="5" id="KW-0720">Serine protease</keyword>
<dbReference type="PROSITE" id="PS51695">
    <property type="entry name" value="SEDOLISIN"/>
    <property type="match status" value="1"/>
</dbReference>
<dbReference type="InterPro" id="IPR030400">
    <property type="entry name" value="Sedolisin_dom"/>
</dbReference>
<proteinExistence type="predicted"/>
<dbReference type="EMBL" id="CP030840">
    <property type="protein sequence ID" value="AXC15146.1"/>
    <property type="molecule type" value="Genomic_DNA"/>
</dbReference>
<dbReference type="Proteomes" id="UP000253606">
    <property type="component" value="Chromosome"/>
</dbReference>
<protein>
    <submittedName>
        <fullName evidence="10">Putative periplasmic aspartyl protease</fullName>
    </submittedName>
</protein>
<evidence type="ECO:0000256" key="2">
    <source>
        <dbReference type="ARBA" id="ARBA00022670"/>
    </source>
</evidence>
<dbReference type="PANTHER" id="PTHR14218">
    <property type="entry name" value="PROTEASE S8 TRIPEPTIDYL PEPTIDASE I CLN2"/>
    <property type="match status" value="1"/>
</dbReference>
<dbReference type="Gene3D" id="3.40.50.200">
    <property type="entry name" value="Peptidase S8/S53 domain"/>
    <property type="match status" value="1"/>
</dbReference>
<dbReference type="KEGG" id="abas:ACPOL_5902"/>
<keyword evidence="8" id="KW-1133">Transmembrane helix</keyword>
<dbReference type="InterPro" id="IPR023828">
    <property type="entry name" value="Peptidase_S8_Ser-AS"/>
</dbReference>
<keyword evidence="4" id="KW-0378">Hydrolase</keyword>
<feature type="transmembrane region" description="Helical" evidence="8">
    <location>
        <begin position="1175"/>
        <end position="1194"/>
    </location>
</feature>
<dbReference type="GO" id="GO:0046872">
    <property type="term" value="F:metal ion binding"/>
    <property type="evidence" value="ECO:0007669"/>
    <property type="project" value="UniProtKB-KW"/>
</dbReference>
<dbReference type="PROSITE" id="PS00138">
    <property type="entry name" value="SUBTILASE_SER"/>
    <property type="match status" value="1"/>
</dbReference>
<dbReference type="OrthoDB" id="127592at2"/>
<dbReference type="GO" id="GO:0008240">
    <property type="term" value="F:tripeptidyl-peptidase activity"/>
    <property type="evidence" value="ECO:0007669"/>
    <property type="project" value="TreeGrafter"/>
</dbReference>
<keyword evidence="6" id="KW-0106">Calcium</keyword>
<accession>A0A2Z5G9B9</accession>
<dbReference type="GO" id="GO:0004252">
    <property type="term" value="F:serine-type endopeptidase activity"/>
    <property type="evidence" value="ECO:0007669"/>
    <property type="project" value="InterPro"/>
</dbReference>
<comment type="cofactor">
    <cofactor evidence="1">
        <name>Ca(2+)</name>
        <dbReference type="ChEBI" id="CHEBI:29108"/>
    </cofactor>
</comment>
<evidence type="ECO:0000256" key="7">
    <source>
        <dbReference type="ARBA" id="ARBA00023145"/>
    </source>
</evidence>
<evidence type="ECO:0000313" key="10">
    <source>
        <dbReference type="EMBL" id="AXC15146.1"/>
    </source>
</evidence>
<dbReference type="RefSeq" id="WP_114209772.1">
    <property type="nucleotide sequence ID" value="NZ_CP030840.1"/>
</dbReference>
<keyword evidence="3" id="KW-0479">Metal-binding</keyword>
<evidence type="ECO:0000313" key="11">
    <source>
        <dbReference type="Proteomes" id="UP000253606"/>
    </source>
</evidence>
<dbReference type="InterPro" id="IPR036852">
    <property type="entry name" value="Peptidase_S8/S53_dom_sf"/>
</dbReference>
<evidence type="ECO:0000256" key="5">
    <source>
        <dbReference type="ARBA" id="ARBA00022825"/>
    </source>
</evidence>
<dbReference type="Gene3D" id="2.60.40.10">
    <property type="entry name" value="Immunoglobulins"/>
    <property type="match status" value="3"/>
</dbReference>
<evidence type="ECO:0000256" key="8">
    <source>
        <dbReference type="SAM" id="Phobius"/>
    </source>
</evidence>
<dbReference type="InterPro" id="IPR032109">
    <property type="entry name" value="Big_3_5"/>
</dbReference>
<dbReference type="GO" id="GO:0006508">
    <property type="term" value="P:proteolysis"/>
    <property type="evidence" value="ECO:0007669"/>
    <property type="project" value="UniProtKB-KW"/>
</dbReference>
<feature type="domain" description="Peptidase S53" evidence="9">
    <location>
        <begin position="280"/>
        <end position="733"/>
    </location>
</feature>
<feature type="transmembrane region" description="Helical" evidence="8">
    <location>
        <begin position="1201"/>
        <end position="1221"/>
    </location>
</feature>
<evidence type="ECO:0000256" key="1">
    <source>
        <dbReference type="ARBA" id="ARBA00001913"/>
    </source>
</evidence>
<evidence type="ECO:0000256" key="4">
    <source>
        <dbReference type="ARBA" id="ARBA00022801"/>
    </source>
</evidence>
<dbReference type="Pfam" id="PF09286">
    <property type="entry name" value="Pro-kuma_activ"/>
    <property type="match status" value="1"/>
</dbReference>
<dbReference type="SUPFAM" id="SSF52743">
    <property type="entry name" value="Subtilisin-like"/>
    <property type="match status" value="1"/>
</dbReference>
<sequence length="1262" mass="128319">MFPKFPSPASSPSRSECVAGFRQGISRVVRSSMQVAMTLAVLMAAPLALSTSSQAQEISQAVPANPARITEAVDNSKLTKLKGNVHPLARKANDKGAADSSLAANRMQLILRRSPSQEIALRQFLGALQDKNSSQFRKWLTPEQFGAQYGVADADIQAVSTWLESEGFKVNGVNKAKTIIEFSGSMGQIETAFHTQIHNVEVNGEKHLTNLSDPQIPTALAPVVVGISHLNNFFPKSQHTPPTHATYDAKSKKYVPQLTAGDANSGYFLYVGPSDAATIYDTPSKLNSNFSGGTTYDGSGVTIGVAGDANIVTSDVSTFRSLFGLSNNTPTVVVDGNDPGINGDTDEALLDLEVSGGVAPGANIIFYTAADTILEDGLDLAITRALDDNAVSILNVSFGGCEINQGTANQTIFTNWEQAAAQGITVTVSTGDSGSAGCDNNSTETQAQFGLNVNGLASTPFNIAVGGTDFDVLNSSATSFLTYVAALNNSTYGSARGYIPEEPWNNSTSSNGPLASNTPFMDSQNNNQTNIVGAGGGASSCVMPSYDVNNNLICEATTGTITGWAKPPFQTGGNINIPNDGVRDLPDVSFLAGNGFYSATWVVCGNDFDANGNPIADCVPDSQGNIPLQGFGGTSASAPAFAGMLALVSQSLGNVRLGQANYVLYNLANQAGLYGSVFHDVTTGNNSMYCLSGTSDCGTNSFLTGYDAGTEYDLASGLGSVDVSQLIKSWSSAVFTPTTTTFTINGGTSAVNITHGQTVTFNASVAGAGGTPSGDVGFVTNSNEQASANYLGDGLGFVTLNNGATGAVTYANLPGGSYTVSAYYGGDINFAQSQANPGVQVNVAKENSVLNLGLYSLDTNNNPTALTPGSFPYGTFFGVDASPVGVSQVNSQTPASATGTVTFTDTAATLPGSLSGSAAGVVQITSQGFAELPVYYWPPASHSVSASYSGDNSLNSSTAGPLAFTITQAPTADSVSPSATSVSSGTFTVTSVVTPNPASFATSPTGTITLTANGTTIGTGAVTGTQDPTTGASLGSVTITVNVSALASGANTITSSYSGDTNYVASTGTTTVTSSAMPAQPGFALASTGATVSSPGQSATSTVTITPASGYTGTVNLTCALTSSPTGANATYNPTCSLAASSVKITSTSAGTVTATFATTAPTSGALAFPQTNRWYTAAGGAALACLLFVGIPARRRSWKSMLSLLIFLVAMAGVGCGGGSGNNHNSGTPGTTAGTYTFTVTGTDSVTATKTANALVTVTVE</sequence>
<dbReference type="InterPro" id="IPR013783">
    <property type="entry name" value="Ig-like_fold"/>
</dbReference>
<keyword evidence="7" id="KW-0865">Zymogen</keyword>
<evidence type="ECO:0000256" key="3">
    <source>
        <dbReference type="ARBA" id="ARBA00022723"/>
    </source>
</evidence>
<evidence type="ECO:0000259" key="9">
    <source>
        <dbReference type="PROSITE" id="PS51695"/>
    </source>
</evidence>
<organism evidence="10 11">
    <name type="scientific">Acidisarcina polymorpha</name>
    <dbReference type="NCBI Taxonomy" id="2211140"/>
    <lineage>
        <taxon>Bacteria</taxon>
        <taxon>Pseudomonadati</taxon>
        <taxon>Acidobacteriota</taxon>
        <taxon>Terriglobia</taxon>
        <taxon>Terriglobales</taxon>
        <taxon>Acidobacteriaceae</taxon>
        <taxon>Acidisarcina</taxon>
    </lineage>
</organism>
<dbReference type="Pfam" id="PF16640">
    <property type="entry name" value="Big_3_5"/>
    <property type="match status" value="1"/>
</dbReference>
<dbReference type="InterPro" id="IPR050819">
    <property type="entry name" value="Tripeptidyl-peptidase_I"/>
</dbReference>
<keyword evidence="8" id="KW-0472">Membrane</keyword>
<name>A0A2Z5G9B9_9BACT</name>
<keyword evidence="11" id="KW-1185">Reference proteome</keyword>
<dbReference type="PANTHER" id="PTHR14218:SF15">
    <property type="entry name" value="TRIPEPTIDYL-PEPTIDASE 1"/>
    <property type="match status" value="1"/>
</dbReference>
<dbReference type="SMART" id="SM00944">
    <property type="entry name" value="Pro-kuma_activ"/>
    <property type="match status" value="1"/>
</dbReference>
<dbReference type="AlphaFoldDB" id="A0A2Z5G9B9"/>
<dbReference type="SUPFAM" id="SSF54897">
    <property type="entry name" value="Protease propeptides/inhibitors"/>
    <property type="match status" value="1"/>
</dbReference>
<evidence type="ECO:0000256" key="6">
    <source>
        <dbReference type="ARBA" id="ARBA00022837"/>
    </source>
</evidence>
<keyword evidence="2 10" id="KW-0645">Protease</keyword>
<keyword evidence="8" id="KW-0812">Transmembrane</keyword>
<gene>
    <name evidence="10" type="ORF">ACPOL_5902</name>
</gene>